<feature type="region of interest" description="Disordered" evidence="1">
    <location>
        <begin position="914"/>
        <end position="991"/>
    </location>
</feature>
<accession>A0A8J4C4D6</accession>
<feature type="region of interest" description="Disordered" evidence="1">
    <location>
        <begin position="1109"/>
        <end position="1196"/>
    </location>
</feature>
<protein>
    <submittedName>
        <fullName evidence="2">Uncharacterized protein</fullName>
    </submittedName>
</protein>
<feature type="region of interest" description="Disordered" evidence="1">
    <location>
        <begin position="485"/>
        <end position="526"/>
    </location>
</feature>
<feature type="compositionally biased region" description="Low complexity" evidence="1">
    <location>
        <begin position="1176"/>
        <end position="1186"/>
    </location>
</feature>
<feature type="region of interest" description="Disordered" evidence="1">
    <location>
        <begin position="1226"/>
        <end position="1247"/>
    </location>
</feature>
<feature type="region of interest" description="Disordered" evidence="1">
    <location>
        <begin position="322"/>
        <end position="384"/>
    </location>
</feature>
<sequence>MVAGSKNDTNTRPDSAPAEDVPKLGVGGADKKPQPDTDTSSPSGPRSAGLKPGLICPECEKPNSGKWYRHRIRDGDYTCDSCYRFYKLNNRYKPRQSPEAAPSGARASTDGTEAGTTTGPGSTTKSSKQPGAGGPPAKRPGSINQKLSETAGDSYVDKGSAVGLGAKRKLLSEQDAGPRQKRAKHDPDQVEQDVSMNKEPKAEGQPGQAKPHGQSSKTKAEGQTEKLRKVMAKRTSHDGVQLKTSPPLNHCDSPPVPMIDSASCAEGGSNIGGDKSTDLAAVAPMTIKPERSSANTLANIYPKRRAAAVAAARGIAECSGKGNRGLKSGSHAVTVSGSGQAAAPGSMATGGLTDGDGKPQGVEGAGGAVKVPGGQGAGPNSKAQGGSSVLAGAAAVSVAKRIAMMKAAGELKCVICGNLESRRWCKHRQKLEGVTCERCDDYFRRHGFYSTKFKKDALVQQSAAAAAAAQMAAAVEGVAAAKEQVAEPRSVPNPGKPAAPAVQEGSPNAGDGAAVKEEAREPSQVEEEILKEETDVKLVSDTAPAAGTEEGMKLAAAMAGEESPAFMSAIADEVEKEDQEDDAATTEAAAEATTHKETDSAGQEYEIARPELLHEAAPMIATILAEDGNGASDAARPIEMNGNEITAEQEAERPDRGAVVGDEQEEDGKALQLVESLTATVHAAPAEGEAVTGAIQLGASKLYSQERSGISEPQALATQEAPMSDHQHTKLLNRVEGLVGAIEEAAGAEPPAGRGQKATGAFQDASRGQAAAEPVATSAGRTEGEVVGAEAASARSAEGVTVDGITITEANGGGDGEGGKTALEEAAMDPGDVGKEGPREKAVIREEATAGAVDVEADQAAECAEAAAVGDTATRRMDPPHAGLATTRIQVGVDVSGSEAQGKVRLDGFSDAAHTAGASEETVAKLPPTKRAGLRRQNPKQQRLDKKQEEDKHDEKQDRQQEGTVDKKQEEDKEMEAKAATGRDNEQPKAALGNTAKLRTSAGGAGKSVIAEPAARIAAPAAAPSGPAGSAKDGSGTGERTCAACGSNRTQSGWRRHQGGEVGKVVCKRCYDWHYRHGTYERAPAAQRTAPGPASSAATGTSSIVAALRRPRKAPSTASAGATEQAAKGGAGDGAAATTPAAAPASDAVPGAELAMTAATGDDMEPPRKRQKRQRVVTNPGVPVSGTTGGGAPSIATGSAEIMTAARVSRDGGAGVQRKDPRLISADRSLRTRPAEGQADASGAASYPETVADPAVLQSYLRTFCDALARACKALVELEDQYGIRLLDIPAPLSASPAATQGDGHGTVTLAATENPMPPGRSALRLLYERVCGSDTKLRSRHLADVLIRWLELNVWRSPLTMLLGPAASDLLPERGKRLNGLGGDTQVPSKSHPAATPAFAIAVPRLPSATAAASDRFRQVVENLALNMAQNLLGLLPPAAPRPRSASTEGNTVLGSTAAAFDSERDASTPAKGMFISEAHAASMPHLESAAAAALHLANRVAAAPGRLALRLVAPGDPIFAATTATTAPSASGHATGPLSKRKPVTGSMGVTRAQPSAASGGSYSAITAVEWVRCDAVPCDMETAGLGKEAHGDPGRHLRLAYLLRSVYSGGMAQWEDSNVALSMEHPSGGSGGVVAGGSAPAVLWMVSPGIVRRELRMDAGHGGVTEVVVPTVTECGASRLDPLPARPSGIDVLPPVTAPPPEAVTAQLESYVGDNGQAMEVTAAAEAADAVCAAVAKAVARGDHDALLGATEAAAAVVLQLVRAMSKEGFPAKTEQEVEAEVVDGSGKVAASAAVLKEGGFERLARDGLPSVPANVQQPTVVVVEEPFVPALVIGCSTGP</sequence>
<dbReference type="GO" id="GO:0043565">
    <property type="term" value="F:sequence-specific DNA binding"/>
    <property type="evidence" value="ECO:0007669"/>
    <property type="project" value="InterPro"/>
</dbReference>
<dbReference type="GO" id="GO:0006355">
    <property type="term" value="P:regulation of DNA-templated transcription"/>
    <property type="evidence" value="ECO:0007669"/>
    <property type="project" value="InterPro"/>
</dbReference>
<feature type="region of interest" description="Disordered" evidence="1">
    <location>
        <begin position="90"/>
        <end position="255"/>
    </location>
</feature>
<feature type="region of interest" description="Disordered" evidence="1">
    <location>
        <begin position="1"/>
        <end position="67"/>
    </location>
</feature>
<feature type="compositionally biased region" description="Basic and acidic residues" evidence="1">
    <location>
        <begin position="514"/>
        <end position="523"/>
    </location>
</feature>
<dbReference type="PROSITE" id="PS50114">
    <property type="entry name" value="GATA_ZN_FINGER_2"/>
    <property type="match status" value="1"/>
</dbReference>
<feature type="compositionally biased region" description="Polar residues" evidence="1">
    <location>
        <begin position="1"/>
        <end position="13"/>
    </location>
</feature>
<feature type="compositionally biased region" description="Basic and acidic residues" evidence="1">
    <location>
        <begin position="218"/>
        <end position="228"/>
    </location>
</feature>
<feature type="compositionally biased region" description="Low complexity" evidence="1">
    <location>
        <begin position="1018"/>
        <end position="1034"/>
    </location>
</feature>
<gene>
    <name evidence="2" type="ORF">Vretifemale_4286</name>
</gene>
<feature type="region of interest" description="Disordered" evidence="1">
    <location>
        <begin position="1526"/>
        <end position="1561"/>
    </location>
</feature>
<evidence type="ECO:0000313" key="2">
    <source>
        <dbReference type="EMBL" id="GIL74362.1"/>
    </source>
</evidence>
<name>A0A8J4C4D6_9CHLO</name>
<feature type="region of interest" description="Disordered" evidence="1">
    <location>
        <begin position="1018"/>
        <end position="1041"/>
    </location>
</feature>
<feature type="region of interest" description="Disordered" evidence="1">
    <location>
        <begin position="574"/>
        <end position="602"/>
    </location>
</feature>
<dbReference type="Proteomes" id="UP000747110">
    <property type="component" value="Unassembled WGS sequence"/>
</dbReference>
<keyword evidence="3" id="KW-1185">Reference proteome</keyword>
<evidence type="ECO:0000313" key="3">
    <source>
        <dbReference type="Proteomes" id="UP000747110"/>
    </source>
</evidence>
<feature type="region of interest" description="Disordered" evidence="1">
    <location>
        <begin position="644"/>
        <end position="667"/>
    </location>
</feature>
<feature type="compositionally biased region" description="Gly residues" evidence="1">
    <location>
        <begin position="363"/>
        <end position="377"/>
    </location>
</feature>
<dbReference type="InterPro" id="IPR000679">
    <property type="entry name" value="Znf_GATA"/>
</dbReference>
<feature type="compositionally biased region" description="Basic and acidic residues" evidence="1">
    <location>
        <begin position="942"/>
        <end position="987"/>
    </location>
</feature>
<organism evidence="2 3">
    <name type="scientific">Volvox reticuliferus</name>
    <dbReference type="NCBI Taxonomy" id="1737510"/>
    <lineage>
        <taxon>Eukaryota</taxon>
        <taxon>Viridiplantae</taxon>
        <taxon>Chlorophyta</taxon>
        <taxon>core chlorophytes</taxon>
        <taxon>Chlorophyceae</taxon>
        <taxon>CS clade</taxon>
        <taxon>Chlamydomonadales</taxon>
        <taxon>Volvocaceae</taxon>
        <taxon>Volvox</taxon>
    </lineage>
</organism>
<dbReference type="EMBL" id="BNCP01000006">
    <property type="protein sequence ID" value="GIL74362.1"/>
    <property type="molecule type" value="Genomic_DNA"/>
</dbReference>
<evidence type="ECO:0000256" key="1">
    <source>
        <dbReference type="SAM" id="MobiDB-lite"/>
    </source>
</evidence>
<dbReference type="OrthoDB" id="553184at2759"/>
<comment type="caution">
    <text evidence="2">The sequence shown here is derived from an EMBL/GenBank/DDBJ whole genome shotgun (WGS) entry which is preliminary data.</text>
</comment>
<feature type="compositionally biased region" description="Low complexity" evidence="1">
    <location>
        <begin position="108"/>
        <end position="142"/>
    </location>
</feature>
<feature type="compositionally biased region" description="Acidic residues" evidence="1">
    <location>
        <begin position="574"/>
        <end position="584"/>
    </location>
</feature>
<proteinExistence type="predicted"/>
<feature type="compositionally biased region" description="Low complexity" evidence="1">
    <location>
        <begin position="1134"/>
        <end position="1152"/>
    </location>
</feature>
<feature type="region of interest" description="Disordered" evidence="1">
    <location>
        <begin position="747"/>
        <end position="784"/>
    </location>
</feature>
<reference evidence="2" key="1">
    <citation type="journal article" date="2021" name="Proc. Natl. Acad. Sci. U.S.A.">
        <title>Three genomes in the algal genus Volvox reveal the fate of a haploid sex-determining region after a transition to homothallism.</title>
        <authorList>
            <person name="Yamamoto K."/>
            <person name="Hamaji T."/>
            <person name="Kawai-Toyooka H."/>
            <person name="Matsuzaki R."/>
            <person name="Takahashi F."/>
            <person name="Nishimura Y."/>
            <person name="Kawachi M."/>
            <person name="Noguchi H."/>
            <person name="Minakuchi Y."/>
            <person name="Umen J.G."/>
            <person name="Toyoda A."/>
            <person name="Nozaki H."/>
        </authorList>
    </citation>
    <scope>NUCLEOTIDE SEQUENCE</scope>
    <source>
        <strain evidence="2">NIES-3786</strain>
    </source>
</reference>